<gene>
    <name evidence="1" type="ORF">GQ55_2G085100</name>
</gene>
<dbReference type="Gramene" id="PUZ69127">
    <property type="protein sequence ID" value="PUZ69127"/>
    <property type="gene ID" value="GQ55_2G085100"/>
</dbReference>
<name>A0A2T7EMS8_9POAL</name>
<evidence type="ECO:0000313" key="1">
    <source>
        <dbReference type="EMBL" id="PUZ69127.1"/>
    </source>
</evidence>
<accession>A0A2T7EMS8</accession>
<sequence>MRFDHSSISLSNVVGYPWASTLEDIRIGIRALYCVMASNLQLSLQLRS</sequence>
<dbReference type="AlphaFoldDB" id="A0A2T7EMS8"/>
<evidence type="ECO:0000313" key="2">
    <source>
        <dbReference type="Proteomes" id="UP000244336"/>
    </source>
</evidence>
<reference evidence="1 2" key="1">
    <citation type="submission" date="2018-04" db="EMBL/GenBank/DDBJ databases">
        <title>WGS assembly of Panicum hallii var. hallii HAL2.</title>
        <authorList>
            <person name="Lovell J."/>
            <person name="Jenkins J."/>
            <person name="Lowry D."/>
            <person name="Mamidi S."/>
            <person name="Sreedasyam A."/>
            <person name="Weng X."/>
            <person name="Barry K."/>
            <person name="Bonette J."/>
            <person name="Campitelli B."/>
            <person name="Daum C."/>
            <person name="Gordon S."/>
            <person name="Gould B."/>
            <person name="Lipzen A."/>
            <person name="MacQueen A."/>
            <person name="Palacio-Mejia J."/>
            <person name="Plott C."/>
            <person name="Shakirov E."/>
            <person name="Shu S."/>
            <person name="Yoshinaga Y."/>
            <person name="Zane M."/>
            <person name="Rokhsar D."/>
            <person name="Grimwood J."/>
            <person name="Schmutz J."/>
            <person name="Juenger T."/>
        </authorList>
    </citation>
    <scope>NUCLEOTIDE SEQUENCE [LARGE SCALE GENOMIC DNA]</scope>
    <source>
        <strain evidence="2">cv. HAL2</strain>
    </source>
</reference>
<organism evidence="1 2">
    <name type="scientific">Panicum hallii var. hallii</name>
    <dbReference type="NCBI Taxonomy" id="1504633"/>
    <lineage>
        <taxon>Eukaryota</taxon>
        <taxon>Viridiplantae</taxon>
        <taxon>Streptophyta</taxon>
        <taxon>Embryophyta</taxon>
        <taxon>Tracheophyta</taxon>
        <taxon>Spermatophyta</taxon>
        <taxon>Magnoliopsida</taxon>
        <taxon>Liliopsida</taxon>
        <taxon>Poales</taxon>
        <taxon>Poaceae</taxon>
        <taxon>PACMAD clade</taxon>
        <taxon>Panicoideae</taxon>
        <taxon>Panicodae</taxon>
        <taxon>Paniceae</taxon>
        <taxon>Panicinae</taxon>
        <taxon>Panicum</taxon>
        <taxon>Panicum sect. Panicum</taxon>
    </lineage>
</organism>
<dbReference type="Proteomes" id="UP000244336">
    <property type="component" value="Chromosome 2"/>
</dbReference>
<dbReference type="EMBL" id="CM009750">
    <property type="protein sequence ID" value="PUZ69127.1"/>
    <property type="molecule type" value="Genomic_DNA"/>
</dbReference>
<proteinExistence type="predicted"/>
<protein>
    <submittedName>
        <fullName evidence="1">Uncharacterized protein</fullName>
    </submittedName>
</protein>
<keyword evidence="2" id="KW-1185">Reference proteome</keyword>